<feature type="compositionally biased region" description="Basic residues" evidence="1">
    <location>
        <begin position="1304"/>
        <end position="1318"/>
    </location>
</feature>
<feature type="compositionally biased region" description="Polar residues" evidence="1">
    <location>
        <begin position="900"/>
        <end position="914"/>
    </location>
</feature>
<proteinExistence type="predicted"/>
<evidence type="ECO:0000256" key="1">
    <source>
        <dbReference type="SAM" id="MobiDB-lite"/>
    </source>
</evidence>
<feature type="compositionally biased region" description="Acidic residues" evidence="1">
    <location>
        <begin position="691"/>
        <end position="706"/>
    </location>
</feature>
<dbReference type="GeneID" id="108049408"/>
<sequence>MEIILPQEAHDAKKFLDCAEKVDYDEFSAKMFIFCNAHSDVDVFELMGNDRLSQLIYGWEVCHLPTREPESLKDPALRHIVQVLAHHSLQMWFSQEWNTCTEGLKHLLLYSLTKAVPAFFQIPDLAKIDWAYILQFQAKPWKIAYLQQLFLSLKLNKHHAIEHTVPVAAGEDIAFLMQEGLCLILLRLMQLFNAGNFEAVKQLSLRMLAAWLKAHENAPFESFKQDQKSITLVAHLYLLTIFVRDENRGYVIDNLMYNIRFYVQSMQEASVSQDINFTPARLIAQICVRLQLGKNGFFEQIGFKKFKLNLVTSFAVMLEAYSSYVLGNLLMELQGLNEHDFLEHLPQFKVLMYRYVEERENSESFLLEELKKMENQRNSHFQPQVVELNLNYQQQICKGNRASNIGNYKNCDDDEKPLPEADEEQDRQIDPVFQNVPNNEEVLTFVYKLLAERNFSGWKFAKIALLLKIIGQQLNAIEIWRYHPGLTIDFMLNLEQKMSANYADLAKVFSDHGFMEAEFWLTAFYLHPMTLNYNEVRRCSRIKKKRQEEDNWPPAAASHSVKYELLSSTIDVDEIVTITNHNAPVADYDPIYKSLQALRLPRSMIKDLLTVVFQPRNKRYSWALDWHTLHERCHALLKSQDLKNKFVALNMAEAGDHLEFLQIDYAKYRDRPQLDYGTIEEGYENAANLPEPEEEPEPAPVVDEEDVKSTQQKKRRPARRKFWDEVFSEDEEEAASSDSEPYYTGNGRRTRIRAAAMVANAMLSDMDRSMRGGRRSSSRASSEASDPQPDLDAQPVPKVESPQPPSTKESAASDEKRTIGDLMEARTKFSNETGGFKAFADIWSFEKEELQNVASEGNNLMECSSMLSKFKNLKNLKMTAAAKEPVQPDPPPLARIVRTGSETESVNSDTSTMATLDFNEDTCDDSPGVSKELTPSPPSKSDLTMENEVLQPAEQSEPQLVEMPLETTQMKQKPMERDPVKTGQKIDDPVETRQVKDKPFETVQLLGEAHETRQRNEEVLKTRQLKEKIMETRELKEVPETKLLTKEPKQVTSELLETGQVTNQLVGKHPGTRQRKEEIINLAHVEKVQLPKIVPTATVIVENKQLTKIVKNKQLAGKVGTSTGTDTETDTAEETLRYEQEPECKRLKVDPIEVAFHPNPLLGESAEQERQRLIHECLTRPAQVCLNLLTPQDIEKLRGVRVRIKRTNLVDYYREQTGRMQRRILLNQSRSQTEDSNASSLSYDVRKHGKRRFKKFVHITSDSPAPSSSSTPSPRIMEAKPIFKHITSDSSTDLEDVPHAGSTMRRRGRGRGRGRGGPRCRTQQISRRTPSYPADVIELSSDSLSSSSPVPGGNHAMIHFTQVMEMDPLYEEEIVPF</sequence>
<protein>
    <submittedName>
        <fullName evidence="2">Uncharacterized protein LOC108049408 isoform X1</fullName>
    </submittedName>
</protein>
<accession>A0A6P4FFD6</accession>
<feature type="region of interest" description="Disordered" evidence="1">
    <location>
        <begin position="687"/>
        <end position="720"/>
    </location>
</feature>
<gene>
    <name evidence="2" type="primary">LOC108049408</name>
</gene>
<organism evidence="2">
    <name type="scientific">Drosophila rhopaloa</name>
    <name type="common">Fruit fly</name>
    <dbReference type="NCBI Taxonomy" id="1041015"/>
    <lineage>
        <taxon>Eukaryota</taxon>
        <taxon>Metazoa</taxon>
        <taxon>Ecdysozoa</taxon>
        <taxon>Arthropoda</taxon>
        <taxon>Hexapoda</taxon>
        <taxon>Insecta</taxon>
        <taxon>Pterygota</taxon>
        <taxon>Neoptera</taxon>
        <taxon>Endopterygota</taxon>
        <taxon>Diptera</taxon>
        <taxon>Brachycera</taxon>
        <taxon>Muscomorpha</taxon>
        <taxon>Ephydroidea</taxon>
        <taxon>Drosophilidae</taxon>
        <taxon>Drosophila</taxon>
        <taxon>Sophophora</taxon>
    </lineage>
</organism>
<dbReference type="RefSeq" id="XP_016986073.2">
    <property type="nucleotide sequence ID" value="XM_017130584.2"/>
</dbReference>
<dbReference type="RefSeq" id="XP_016986073.1">
    <property type="nucleotide sequence ID" value="XM_017130584.1"/>
</dbReference>
<reference evidence="2" key="1">
    <citation type="submission" date="2025-08" db="UniProtKB">
        <authorList>
            <consortium name="RefSeq"/>
        </authorList>
    </citation>
    <scope>IDENTIFICATION</scope>
</reference>
<name>A0A6P4FFD6_DRORH</name>
<evidence type="ECO:0000313" key="2">
    <source>
        <dbReference type="RefSeq" id="XP_016986073.1"/>
    </source>
</evidence>
<feature type="region of interest" description="Disordered" evidence="1">
    <location>
        <begin position="881"/>
        <end position="945"/>
    </location>
</feature>
<feature type="compositionally biased region" description="Basic residues" evidence="1">
    <location>
        <begin position="711"/>
        <end position="720"/>
    </location>
</feature>
<feature type="region of interest" description="Disordered" evidence="1">
    <location>
        <begin position="1290"/>
        <end position="1334"/>
    </location>
</feature>
<dbReference type="OrthoDB" id="6427254at2759"/>
<feature type="region of interest" description="Disordered" evidence="1">
    <location>
        <begin position="763"/>
        <end position="819"/>
    </location>
</feature>